<feature type="region of interest" description="Disordered" evidence="6">
    <location>
        <begin position="88"/>
        <end position="109"/>
    </location>
</feature>
<sequence length="701" mass="78943">MSRVEKRLKSARSRPVSCQFCRSRKLRCSRQFPCPNCTSRGITCDVDAPTAASINGALEQATDTPSGTFQQGVLSRLQRLEEIVISQGEPSNTPSIQTGSQPSPPALRTGDFFTGEQYNSLDLNWIEGEVTYPTTMSSLVSYELVFKTCCIKSAGLSDLVVYQTSPGDIPTRTIWLPLYEEAKQIVDKYLTEITYIHHIVHAPSVRAMVEDLYQNLNNQKPIKIGQVSLLLAILASTTFFWTERDMDTPVFSSVEETNGQFTMWAKLALEVLEYSRRTRSDSLEDVQATIIVCFAICNVVGITSQVRYLFYTANSVAWQLALHRIDHPHNAKNTEHEFLSPNTVRAEIGRRVWWYLVASDWQVSQFASPQKGIYSINPQHMATNKPLNANDEDLVDGIEGVGKPINQPTSMSYSLQRIRLGELCREICDSIPFTEIGSEEAGYERMRDIDMKLREMAHTLPPFFSLDFNSNELPETDQRRAPGIIIQRYIINSLLHAQRCRLHLPYLSRAAADPTYAYSRDACMEAARMVIRTERQLATENLPFVLARLKCSGMLHCVCIAIIVLLMDLCRKKSPQSEGDRDSRVEIYNAFGILEEARDQSPFAEKILESFYAILRRHNIPISGSEGKPVARPGNSSEQAAKQPINKSVPRKSTEMTEGAPDPSLPSFDDLWQAFDTNVDPSSLVDWNTLFSELDSPFVSM</sequence>
<reference evidence="8" key="2">
    <citation type="journal article" date="2023" name="IMA Fungus">
        <title>Comparative genomic study of the Penicillium genus elucidates a diverse pangenome and 15 lateral gene transfer events.</title>
        <authorList>
            <person name="Petersen C."/>
            <person name="Sorensen T."/>
            <person name="Nielsen M.R."/>
            <person name="Sondergaard T.E."/>
            <person name="Sorensen J.L."/>
            <person name="Fitzpatrick D.A."/>
            <person name="Frisvad J.C."/>
            <person name="Nielsen K.L."/>
        </authorList>
    </citation>
    <scope>NUCLEOTIDE SEQUENCE</scope>
    <source>
        <strain evidence="8">IBT 15544</strain>
    </source>
</reference>
<dbReference type="InterPro" id="IPR050613">
    <property type="entry name" value="Sec_Metabolite_Reg"/>
</dbReference>
<dbReference type="GO" id="GO:0006351">
    <property type="term" value="P:DNA-templated transcription"/>
    <property type="evidence" value="ECO:0007669"/>
    <property type="project" value="InterPro"/>
</dbReference>
<accession>A0A9W9MIN4</accession>
<keyword evidence="2" id="KW-0805">Transcription regulation</keyword>
<evidence type="ECO:0000259" key="7">
    <source>
        <dbReference type="PROSITE" id="PS50048"/>
    </source>
</evidence>
<feature type="domain" description="Zn(2)-C6 fungal-type" evidence="7">
    <location>
        <begin position="17"/>
        <end position="44"/>
    </location>
</feature>
<dbReference type="InterPro" id="IPR036864">
    <property type="entry name" value="Zn2-C6_fun-type_DNA-bd_sf"/>
</dbReference>
<dbReference type="RefSeq" id="XP_058307900.1">
    <property type="nucleotide sequence ID" value="XM_058453709.1"/>
</dbReference>
<evidence type="ECO:0000313" key="8">
    <source>
        <dbReference type="EMBL" id="KAJ5201984.1"/>
    </source>
</evidence>
<reference evidence="8" key="1">
    <citation type="submission" date="2022-12" db="EMBL/GenBank/DDBJ databases">
        <authorList>
            <person name="Petersen C."/>
        </authorList>
    </citation>
    <scope>NUCLEOTIDE SEQUENCE</scope>
    <source>
        <strain evidence="8">IBT 15544</strain>
    </source>
</reference>
<keyword evidence="5" id="KW-0539">Nucleus</keyword>
<evidence type="ECO:0000256" key="2">
    <source>
        <dbReference type="ARBA" id="ARBA00023015"/>
    </source>
</evidence>
<dbReference type="SUPFAM" id="SSF57701">
    <property type="entry name" value="Zn2/Cys6 DNA-binding domain"/>
    <property type="match status" value="1"/>
</dbReference>
<dbReference type="Gene3D" id="4.10.240.10">
    <property type="entry name" value="Zn(2)-C6 fungal-type DNA-binding domain"/>
    <property type="match status" value="1"/>
</dbReference>
<keyword evidence="9" id="KW-1185">Reference proteome</keyword>
<evidence type="ECO:0000256" key="6">
    <source>
        <dbReference type="SAM" id="MobiDB-lite"/>
    </source>
</evidence>
<dbReference type="EMBL" id="JAPQKR010000013">
    <property type="protein sequence ID" value="KAJ5201984.1"/>
    <property type="molecule type" value="Genomic_DNA"/>
</dbReference>
<feature type="region of interest" description="Disordered" evidence="6">
    <location>
        <begin position="625"/>
        <end position="667"/>
    </location>
</feature>
<feature type="compositionally biased region" description="Polar residues" evidence="6">
    <location>
        <begin position="88"/>
        <end position="101"/>
    </location>
</feature>
<dbReference type="GO" id="GO:0003677">
    <property type="term" value="F:DNA binding"/>
    <property type="evidence" value="ECO:0007669"/>
    <property type="project" value="UniProtKB-KW"/>
</dbReference>
<dbReference type="OrthoDB" id="3014581at2759"/>
<comment type="caution">
    <text evidence="8">The sequence shown here is derived from an EMBL/GenBank/DDBJ whole genome shotgun (WGS) entry which is preliminary data.</text>
</comment>
<dbReference type="GeneID" id="83181010"/>
<dbReference type="SMART" id="SM00066">
    <property type="entry name" value="GAL4"/>
    <property type="match status" value="1"/>
</dbReference>
<dbReference type="AlphaFoldDB" id="A0A9W9MIN4"/>
<dbReference type="GO" id="GO:0000981">
    <property type="term" value="F:DNA-binding transcription factor activity, RNA polymerase II-specific"/>
    <property type="evidence" value="ECO:0007669"/>
    <property type="project" value="InterPro"/>
</dbReference>
<dbReference type="Pfam" id="PF00172">
    <property type="entry name" value="Zn_clus"/>
    <property type="match status" value="1"/>
</dbReference>
<organism evidence="8 9">
    <name type="scientific">Penicillium cinerascens</name>
    <dbReference type="NCBI Taxonomy" id="70096"/>
    <lineage>
        <taxon>Eukaryota</taxon>
        <taxon>Fungi</taxon>
        <taxon>Dikarya</taxon>
        <taxon>Ascomycota</taxon>
        <taxon>Pezizomycotina</taxon>
        <taxon>Eurotiomycetes</taxon>
        <taxon>Eurotiomycetidae</taxon>
        <taxon>Eurotiales</taxon>
        <taxon>Aspergillaceae</taxon>
        <taxon>Penicillium</taxon>
    </lineage>
</organism>
<dbReference type="GO" id="GO:0005634">
    <property type="term" value="C:nucleus"/>
    <property type="evidence" value="ECO:0007669"/>
    <property type="project" value="UniProtKB-SubCell"/>
</dbReference>
<dbReference type="PANTHER" id="PTHR31001:SF90">
    <property type="entry name" value="CENTROMERE DNA-BINDING PROTEIN COMPLEX CBF3 SUBUNIT B"/>
    <property type="match status" value="1"/>
</dbReference>
<evidence type="ECO:0000256" key="4">
    <source>
        <dbReference type="ARBA" id="ARBA00023163"/>
    </source>
</evidence>
<dbReference type="PROSITE" id="PS00463">
    <property type="entry name" value="ZN2_CY6_FUNGAL_1"/>
    <property type="match status" value="1"/>
</dbReference>
<comment type="subcellular location">
    <subcellularLocation>
        <location evidence="1">Nucleus</location>
    </subcellularLocation>
</comment>
<dbReference type="CDD" id="cd12148">
    <property type="entry name" value="fungal_TF_MHR"/>
    <property type="match status" value="1"/>
</dbReference>
<evidence type="ECO:0000256" key="5">
    <source>
        <dbReference type="ARBA" id="ARBA00023242"/>
    </source>
</evidence>
<dbReference type="Proteomes" id="UP001150904">
    <property type="component" value="Unassembled WGS sequence"/>
</dbReference>
<dbReference type="PROSITE" id="PS50048">
    <property type="entry name" value="ZN2_CY6_FUNGAL_2"/>
    <property type="match status" value="1"/>
</dbReference>
<keyword evidence="4" id="KW-0804">Transcription</keyword>
<dbReference type="GO" id="GO:0008270">
    <property type="term" value="F:zinc ion binding"/>
    <property type="evidence" value="ECO:0007669"/>
    <property type="project" value="InterPro"/>
</dbReference>
<protein>
    <recommendedName>
        <fullName evidence="7">Zn(2)-C6 fungal-type domain-containing protein</fullName>
    </recommendedName>
</protein>
<dbReference type="PANTHER" id="PTHR31001">
    <property type="entry name" value="UNCHARACTERIZED TRANSCRIPTIONAL REGULATORY PROTEIN"/>
    <property type="match status" value="1"/>
</dbReference>
<dbReference type="InterPro" id="IPR001138">
    <property type="entry name" value="Zn2Cys6_DnaBD"/>
</dbReference>
<keyword evidence="3" id="KW-0238">DNA-binding</keyword>
<evidence type="ECO:0000256" key="1">
    <source>
        <dbReference type="ARBA" id="ARBA00004123"/>
    </source>
</evidence>
<dbReference type="CDD" id="cd00067">
    <property type="entry name" value="GAL4"/>
    <property type="match status" value="1"/>
</dbReference>
<gene>
    <name evidence="8" type="ORF">N7498_006647</name>
</gene>
<evidence type="ECO:0000256" key="3">
    <source>
        <dbReference type="ARBA" id="ARBA00023125"/>
    </source>
</evidence>
<proteinExistence type="predicted"/>
<name>A0A9W9MIN4_9EURO</name>
<evidence type="ECO:0000313" key="9">
    <source>
        <dbReference type="Proteomes" id="UP001150904"/>
    </source>
</evidence>